<dbReference type="OrthoDB" id="9797023at2"/>
<evidence type="ECO:0000313" key="6">
    <source>
        <dbReference type="Proteomes" id="UP000288943"/>
    </source>
</evidence>
<protein>
    <submittedName>
        <fullName evidence="5">DNA starvation/stationary phase protection protein</fullName>
    </submittedName>
</protein>
<name>A0A410WT43_9BACL</name>
<dbReference type="GO" id="GO:0016722">
    <property type="term" value="F:oxidoreductase activity, acting on metal ions"/>
    <property type="evidence" value="ECO:0007669"/>
    <property type="project" value="InterPro"/>
</dbReference>
<dbReference type="InterPro" id="IPR008331">
    <property type="entry name" value="Ferritin_DPS_dom"/>
</dbReference>
<accession>A0A410WT43</accession>
<dbReference type="InterPro" id="IPR002177">
    <property type="entry name" value="DPS_DNA-bd"/>
</dbReference>
<dbReference type="Pfam" id="PF00210">
    <property type="entry name" value="Ferritin"/>
    <property type="match status" value="1"/>
</dbReference>
<dbReference type="PROSITE" id="PS00818">
    <property type="entry name" value="DPS_1"/>
    <property type="match status" value="1"/>
</dbReference>
<dbReference type="EMBL" id="CP026520">
    <property type="protein sequence ID" value="QAV17666.1"/>
    <property type="molecule type" value="Genomic_DNA"/>
</dbReference>
<dbReference type="EMBL" id="JAMDMJ010000039">
    <property type="protein sequence ID" value="MCY9599087.1"/>
    <property type="molecule type" value="Genomic_DNA"/>
</dbReference>
<dbReference type="RefSeq" id="WP_042229039.1">
    <property type="nucleotide sequence ID" value="NZ_CP026520.1"/>
</dbReference>
<dbReference type="InterPro" id="IPR023188">
    <property type="entry name" value="DPS_DNA-bd_CS"/>
</dbReference>
<organism evidence="5 6">
    <name type="scientific">Paenibacillus chitinolyticus</name>
    <dbReference type="NCBI Taxonomy" id="79263"/>
    <lineage>
        <taxon>Bacteria</taxon>
        <taxon>Bacillati</taxon>
        <taxon>Bacillota</taxon>
        <taxon>Bacilli</taxon>
        <taxon>Bacillales</taxon>
        <taxon>Paenibacillaceae</taxon>
        <taxon>Paenibacillus</taxon>
    </lineage>
</organism>
<dbReference type="AlphaFoldDB" id="A0A410WT43"/>
<evidence type="ECO:0000256" key="1">
    <source>
        <dbReference type="ARBA" id="ARBA00009497"/>
    </source>
</evidence>
<dbReference type="PROSITE" id="PS00819">
    <property type="entry name" value="DPS_2"/>
    <property type="match status" value="1"/>
</dbReference>
<proteinExistence type="inferred from homology"/>
<evidence type="ECO:0000313" key="7">
    <source>
        <dbReference type="Proteomes" id="UP001527202"/>
    </source>
</evidence>
<dbReference type="PRINTS" id="PR01346">
    <property type="entry name" value="HELNAPAPROT"/>
</dbReference>
<dbReference type="PANTHER" id="PTHR42932">
    <property type="entry name" value="GENERAL STRESS PROTEIN 20U"/>
    <property type="match status" value="1"/>
</dbReference>
<comment type="similarity">
    <text evidence="1 2">Belongs to the Dps family.</text>
</comment>
<evidence type="ECO:0000313" key="5">
    <source>
        <dbReference type="EMBL" id="QAV17666.1"/>
    </source>
</evidence>
<gene>
    <name evidence="4" type="ORF">M5X16_25340</name>
    <name evidence="5" type="ORF">PC41400_08325</name>
</gene>
<dbReference type="Proteomes" id="UP000288943">
    <property type="component" value="Chromosome"/>
</dbReference>
<keyword evidence="7" id="KW-1185">Reference proteome</keyword>
<dbReference type="InterPro" id="IPR012347">
    <property type="entry name" value="Ferritin-like"/>
</dbReference>
<sequence length="149" mass="16525">MSIAIRSAHKVLNKQVANWTVLYVKLHNYHWYVKGNQFFTLHVKFEELYNEAAGYVDELAERLLSIGGKPVATLKECLELSGIGEAAGSENSDAMVRALLADFETIISECKTGMKEAEEAGDEGTADMLLGITQSLEKHRWMLGSFLNG</sequence>
<dbReference type="GeneID" id="95374815"/>
<reference evidence="4 7" key="2">
    <citation type="submission" date="2022-05" db="EMBL/GenBank/DDBJ databases">
        <title>Genome Sequencing of Bee-Associated Microbes.</title>
        <authorList>
            <person name="Dunlap C."/>
        </authorList>
    </citation>
    <scope>NUCLEOTIDE SEQUENCE [LARGE SCALE GENOMIC DNA]</scope>
    <source>
        <strain evidence="4 7">NRRL B-23120</strain>
    </source>
</reference>
<feature type="domain" description="Ferritin/DPS" evidence="3">
    <location>
        <begin position="11"/>
        <end position="148"/>
    </location>
</feature>
<dbReference type="KEGG" id="pchi:PC41400_08325"/>
<dbReference type="PANTHER" id="PTHR42932:SF1">
    <property type="entry name" value="GENERAL STRESS PROTEIN 20U"/>
    <property type="match status" value="1"/>
</dbReference>
<reference evidence="5 6" key="1">
    <citation type="submission" date="2018-01" db="EMBL/GenBank/DDBJ databases">
        <title>The whole genome sequencing and assembly of Paenibacillus chitinolyticus KCCM 41400 strain.</title>
        <authorList>
            <person name="Kim J.-Y."/>
            <person name="Park M.-K."/>
            <person name="Lee Y.-J."/>
            <person name="Yi H."/>
            <person name="Bahn Y.-S."/>
            <person name="Kim J.F."/>
            <person name="Lee D.-W."/>
        </authorList>
    </citation>
    <scope>NUCLEOTIDE SEQUENCE [LARGE SCALE GENOMIC DNA]</scope>
    <source>
        <strain evidence="5 6">KCCM 41400</strain>
    </source>
</reference>
<evidence type="ECO:0000259" key="3">
    <source>
        <dbReference type="Pfam" id="PF00210"/>
    </source>
</evidence>
<dbReference type="InterPro" id="IPR009078">
    <property type="entry name" value="Ferritin-like_SF"/>
</dbReference>
<evidence type="ECO:0000256" key="2">
    <source>
        <dbReference type="RuleBase" id="RU003875"/>
    </source>
</evidence>
<dbReference type="Proteomes" id="UP001527202">
    <property type="component" value="Unassembled WGS sequence"/>
</dbReference>
<dbReference type="CDD" id="cd01043">
    <property type="entry name" value="DPS"/>
    <property type="match status" value="1"/>
</dbReference>
<dbReference type="Gene3D" id="1.20.1260.10">
    <property type="match status" value="1"/>
</dbReference>
<evidence type="ECO:0000313" key="4">
    <source>
        <dbReference type="EMBL" id="MCY9599087.1"/>
    </source>
</evidence>
<dbReference type="PIRSF" id="PIRSF005900">
    <property type="entry name" value="Dps"/>
    <property type="match status" value="1"/>
</dbReference>
<dbReference type="SUPFAM" id="SSF47240">
    <property type="entry name" value="Ferritin-like"/>
    <property type="match status" value="1"/>
</dbReference>
<dbReference type="GO" id="GO:0008199">
    <property type="term" value="F:ferric iron binding"/>
    <property type="evidence" value="ECO:0007669"/>
    <property type="project" value="InterPro"/>
</dbReference>